<dbReference type="EMBL" id="UGXH01000003">
    <property type="protein sequence ID" value="SUG53073.1"/>
    <property type="molecule type" value="Genomic_DNA"/>
</dbReference>
<evidence type="ECO:0000313" key="1">
    <source>
        <dbReference type="EMBL" id="SUG53073.1"/>
    </source>
</evidence>
<evidence type="ECO:0000313" key="2">
    <source>
        <dbReference type="Proteomes" id="UP000254633"/>
    </source>
</evidence>
<accession>A0A379TRT7</accession>
<organism evidence="1 2">
    <name type="scientific">Salmonella diarizonae</name>
    <dbReference type="NCBI Taxonomy" id="59204"/>
    <lineage>
        <taxon>Bacteria</taxon>
        <taxon>Pseudomonadati</taxon>
        <taxon>Pseudomonadota</taxon>
        <taxon>Gammaproteobacteria</taxon>
        <taxon>Enterobacterales</taxon>
        <taxon>Enterobacteriaceae</taxon>
        <taxon>Salmonella</taxon>
    </lineage>
</organism>
<name>A0A379TRT7_SALDZ</name>
<proteinExistence type="predicted"/>
<gene>
    <name evidence="1" type="primary">torD_2</name>
    <name evidence="1" type="ORF">NCTC10060_00103</name>
</gene>
<reference evidence="1 2" key="1">
    <citation type="submission" date="2018-06" db="EMBL/GenBank/DDBJ databases">
        <authorList>
            <consortium name="Pathogen Informatics"/>
            <person name="Doyle S."/>
        </authorList>
    </citation>
    <scope>NUCLEOTIDE SEQUENCE [LARGE SCALE GENOMIC DNA]</scope>
    <source>
        <strain evidence="1 2">NCTC10060</strain>
    </source>
</reference>
<protein>
    <submittedName>
        <fullName evidence="1">Chaperone protein TorD</fullName>
    </submittedName>
</protein>
<dbReference type="AlphaFoldDB" id="A0A379TRT7"/>
<sequence>MIKHLLLEAGMEVNDGFKEPAESPGNLSGITQPFTFFIG</sequence>
<dbReference type="Proteomes" id="UP000254633">
    <property type="component" value="Unassembled WGS sequence"/>
</dbReference>